<organism evidence="8 9">
    <name type="scientific">Anaerocolumna cellulosilytica</name>
    <dbReference type="NCBI Taxonomy" id="433286"/>
    <lineage>
        <taxon>Bacteria</taxon>
        <taxon>Bacillati</taxon>
        <taxon>Bacillota</taxon>
        <taxon>Clostridia</taxon>
        <taxon>Lachnospirales</taxon>
        <taxon>Lachnospiraceae</taxon>
        <taxon>Anaerocolumna</taxon>
    </lineage>
</organism>
<dbReference type="GO" id="GO:0055085">
    <property type="term" value="P:transmembrane transport"/>
    <property type="evidence" value="ECO:0007669"/>
    <property type="project" value="InterPro"/>
</dbReference>
<name>A0A6S6R8V2_9FIRM</name>
<proteinExistence type="inferred from homology"/>
<gene>
    <name evidence="8" type="ORF">acsn021_29670</name>
</gene>
<evidence type="ECO:0000256" key="2">
    <source>
        <dbReference type="ARBA" id="ARBA00022448"/>
    </source>
</evidence>
<dbReference type="PROSITE" id="PS50928">
    <property type="entry name" value="ABC_TM1"/>
    <property type="match status" value="1"/>
</dbReference>
<dbReference type="Pfam" id="PF00528">
    <property type="entry name" value="BPD_transp_1"/>
    <property type="match status" value="1"/>
</dbReference>
<feature type="transmembrane region" description="Helical" evidence="7">
    <location>
        <begin position="117"/>
        <end position="139"/>
    </location>
</feature>
<feature type="transmembrane region" description="Helical" evidence="7">
    <location>
        <begin position="151"/>
        <end position="169"/>
    </location>
</feature>
<feature type="transmembrane region" description="Helical" evidence="7">
    <location>
        <begin position="85"/>
        <end position="105"/>
    </location>
</feature>
<comment type="similarity">
    <text evidence="7">Belongs to the binding-protein-dependent transport system permease family.</text>
</comment>
<keyword evidence="3" id="KW-1003">Cell membrane</keyword>
<dbReference type="PANTHER" id="PTHR43744">
    <property type="entry name" value="ABC TRANSPORTER PERMEASE PROTEIN MG189-RELATED-RELATED"/>
    <property type="match status" value="1"/>
</dbReference>
<keyword evidence="6 7" id="KW-0472">Membrane</keyword>
<keyword evidence="4 7" id="KW-0812">Transmembrane</keyword>
<evidence type="ECO:0000256" key="6">
    <source>
        <dbReference type="ARBA" id="ARBA00023136"/>
    </source>
</evidence>
<dbReference type="KEGG" id="acel:acsn021_29670"/>
<evidence type="ECO:0000256" key="3">
    <source>
        <dbReference type="ARBA" id="ARBA00022475"/>
    </source>
</evidence>
<feature type="transmembrane region" description="Helical" evidence="7">
    <location>
        <begin position="247"/>
        <end position="265"/>
    </location>
</feature>
<protein>
    <submittedName>
        <fullName evidence="8">Sugar ABC transporter permease</fullName>
    </submittedName>
</protein>
<reference evidence="8 9" key="1">
    <citation type="journal article" date="2016" name="Int. J. Syst. Evol. Microbiol.">
        <title>Descriptions of Anaerotaenia torta gen. nov., sp. nov. and Anaerocolumna cellulosilytica gen. nov., sp. nov. isolated from a methanogenic reactor of cattle waste.</title>
        <authorList>
            <person name="Uek A."/>
            <person name="Ohtaki Y."/>
            <person name="Kaku N."/>
            <person name="Ueki K."/>
        </authorList>
    </citation>
    <scope>NUCLEOTIDE SEQUENCE [LARGE SCALE GENOMIC DNA]</scope>
    <source>
        <strain evidence="8 9">SN021</strain>
    </source>
</reference>
<evidence type="ECO:0000256" key="4">
    <source>
        <dbReference type="ARBA" id="ARBA00022692"/>
    </source>
</evidence>
<keyword evidence="9" id="KW-1185">Reference proteome</keyword>
<dbReference type="PANTHER" id="PTHR43744:SF8">
    <property type="entry name" value="SN-GLYCEROL-3-PHOSPHATE TRANSPORT SYSTEM PERMEASE PROTEIN UGPE"/>
    <property type="match status" value="1"/>
</dbReference>
<accession>A0A6S6R8V2</accession>
<evidence type="ECO:0000313" key="9">
    <source>
        <dbReference type="Proteomes" id="UP000515561"/>
    </source>
</evidence>
<sequence>MNIKRGLKTLLLFGLAFFVWAPLWMMVTGSFMGKDEIYEFVGPVLEQREGMAGWSLLPKYPTLRAYIELLIDSPKFFAMFWNTCYQVAPILIGQICIAVPAAWAFARYRFKGKKALFLLYITLMVLPFQVTMVSSYLVLLKLDIIDTHLSIILPNIFSAFPVFILTKFFRVIPESLLEAARLDGASEGYIFLSLGVPMGAPGIFSVVILGFIEYWNSIEQPLTFLAKRKDLWPLSLYLQGITTDRTSVAFVASAVMLAPALLLFLGGQKYLEQGIAASGIKG</sequence>
<dbReference type="GO" id="GO:0005886">
    <property type="term" value="C:plasma membrane"/>
    <property type="evidence" value="ECO:0007669"/>
    <property type="project" value="UniProtKB-SubCell"/>
</dbReference>
<dbReference type="InterPro" id="IPR035906">
    <property type="entry name" value="MetI-like_sf"/>
</dbReference>
<dbReference type="AlphaFoldDB" id="A0A6S6R8V2"/>
<dbReference type="SUPFAM" id="SSF161098">
    <property type="entry name" value="MetI-like"/>
    <property type="match status" value="1"/>
</dbReference>
<evidence type="ECO:0000256" key="5">
    <source>
        <dbReference type="ARBA" id="ARBA00022989"/>
    </source>
</evidence>
<dbReference type="Proteomes" id="UP000515561">
    <property type="component" value="Chromosome"/>
</dbReference>
<keyword evidence="5 7" id="KW-1133">Transmembrane helix</keyword>
<evidence type="ECO:0000256" key="1">
    <source>
        <dbReference type="ARBA" id="ARBA00004651"/>
    </source>
</evidence>
<dbReference type="InterPro" id="IPR000515">
    <property type="entry name" value="MetI-like"/>
</dbReference>
<evidence type="ECO:0000313" key="8">
    <source>
        <dbReference type="EMBL" id="BCJ95398.1"/>
    </source>
</evidence>
<comment type="subcellular location">
    <subcellularLocation>
        <location evidence="1 7">Cell membrane</location>
        <topology evidence="1 7">Multi-pass membrane protein</topology>
    </subcellularLocation>
</comment>
<keyword evidence="2 7" id="KW-0813">Transport</keyword>
<dbReference type="CDD" id="cd06261">
    <property type="entry name" value="TM_PBP2"/>
    <property type="match status" value="1"/>
</dbReference>
<dbReference type="Gene3D" id="1.10.3720.10">
    <property type="entry name" value="MetI-like"/>
    <property type="match status" value="1"/>
</dbReference>
<dbReference type="EMBL" id="AP023367">
    <property type="protein sequence ID" value="BCJ95398.1"/>
    <property type="molecule type" value="Genomic_DNA"/>
</dbReference>
<evidence type="ECO:0000256" key="7">
    <source>
        <dbReference type="RuleBase" id="RU363032"/>
    </source>
</evidence>
<feature type="transmembrane region" description="Helical" evidence="7">
    <location>
        <begin position="189"/>
        <end position="212"/>
    </location>
</feature>